<dbReference type="OrthoDB" id="296386at2759"/>
<dbReference type="STRING" id="356882.A0A423X244"/>
<feature type="transmembrane region" description="Helical" evidence="5">
    <location>
        <begin position="236"/>
        <end position="253"/>
    </location>
</feature>
<sequence length="752" mass="85870">MATLRSLYSSDHADRPEFNTNFNTVAPYQAIILTIRSVDYVVHYQIPPEEATQAEASFVQLVEALTGVGLATEVRRGDDSSLLIFVKIASEDLLKQQIYRYRVQDWLYGVRTSAPNKDLSSYFEDEPVIEAEKLRLVYLLITKPRNEGGAGVTPKTGQWKYVKSVFPLHNHTFNRHLIKQLSTKYFIEESDINDIRDKFGEKIAFYFAFMQAYFSFLVFPAAFGFGAWLILGQFSWFYAIVNCLWSVVFFEYWKKKEVDLAVQWGVRGVSRIQHPRTQFQFEREAQDPVTGEIVKVYPPLKRLQRQLLQLPFAIICLLVLGSLIITCFSIEIFISEVYNGPFKQYLVFLPTVLLTVFMPALTTILTNLAEKLTVLENYETQDSHQAAFVQKMFVINFITSYLPIILTAFVYVPFGKVLVPYLDVFHVTAQHFTKDGKIAIQPFEVNPDRLKKQIIYFTVTAQVVNFLLESVVPIIKRRVFKAVKEAQTDMTHKNVQPQHKDHEEEAAFLQRVRNEAELDEYDVTVDYREMVVQFGYLSLFSVIWPLTGCSFLVNNWIEARSDAMKIAINSQRPIPWRADSIGPWLTSLGFLSWLGSLTSAAIVFMFNRDPYGPDGLPANIKGWALLLSILFAEHIYLLIQIVVRYVIGNMDSPGLQKERAERFAMRKLHLQETLGESLAESAAGANFTGPEKITREALEEEARRASISGSKQEAPEQLFWQRQRGAAETIQIGRGYMSEAVAAAAANKTKAQ</sequence>
<protein>
    <recommendedName>
        <fullName evidence="10">Plasma membrane channel protein</fullName>
    </recommendedName>
</protein>
<dbReference type="PANTHER" id="PTHR12308:SF73">
    <property type="entry name" value="ANOCTAMIN"/>
    <property type="match status" value="1"/>
</dbReference>
<keyword evidence="3 5" id="KW-1133">Transmembrane helix</keyword>
<feature type="transmembrane region" description="Helical" evidence="5">
    <location>
        <begin position="626"/>
        <end position="647"/>
    </location>
</feature>
<dbReference type="InterPro" id="IPR007632">
    <property type="entry name" value="Anoctamin"/>
</dbReference>
<dbReference type="InterPro" id="IPR049452">
    <property type="entry name" value="Anoctamin_TM"/>
</dbReference>
<keyword evidence="9" id="KW-1185">Reference proteome</keyword>
<dbReference type="PANTHER" id="PTHR12308">
    <property type="entry name" value="ANOCTAMIN"/>
    <property type="match status" value="1"/>
</dbReference>
<keyword evidence="4 5" id="KW-0472">Membrane</keyword>
<feature type="transmembrane region" description="Helical" evidence="5">
    <location>
        <begin position="203"/>
        <end position="230"/>
    </location>
</feature>
<evidence type="ECO:0000256" key="5">
    <source>
        <dbReference type="SAM" id="Phobius"/>
    </source>
</evidence>
<accession>A0A423X244</accession>
<feature type="transmembrane region" description="Helical" evidence="5">
    <location>
        <begin position="454"/>
        <end position="475"/>
    </location>
</feature>
<evidence type="ECO:0000259" key="6">
    <source>
        <dbReference type="Pfam" id="PF04547"/>
    </source>
</evidence>
<feature type="domain" description="Anoctamin transmembrane" evidence="6">
    <location>
        <begin position="195"/>
        <end position="661"/>
    </location>
</feature>
<dbReference type="Pfam" id="PF04547">
    <property type="entry name" value="Anoctamin"/>
    <property type="match status" value="1"/>
</dbReference>
<dbReference type="InterPro" id="IPR049456">
    <property type="entry name" value="Anoctamin_N_fung"/>
</dbReference>
<dbReference type="Proteomes" id="UP000283895">
    <property type="component" value="Unassembled WGS sequence"/>
</dbReference>
<feature type="transmembrane region" description="Helical" evidence="5">
    <location>
        <begin position="310"/>
        <end position="334"/>
    </location>
</feature>
<dbReference type="EMBL" id="LKEA01000004">
    <property type="protein sequence ID" value="ROW09818.1"/>
    <property type="molecule type" value="Genomic_DNA"/>
</dbReference>
<evidence type="ECO:0000313" key="9">
    <source>
        <dbReference type="Proteomes" id="UP000283895"/>
    </source>
</evidence>
<comment type="caution">
    <text evidence="8">The sequence shown here is derived from an EMBL/GenBank/DDBJ whole genome shotgun (WGS) entry which is preliminary data.</text>
</comment>
<dbReference type="Pfam" id="PF20877">
    <property type="entry name" value="Anoctamin_N"/>
    <property type="match status" value="1"/>
</dbReference>
<feature type="domain" description="Anoctamin alpha-beta plait" evidence="7">
    <location>
        <begin position="38"/>
        <end position="162"/>
    </location>
</feature>
<dbReference type="GO" id="GO:0016020">
    <property type="term" value="C:membrane"/>
    <property type="evidence" value="ECO:0007669"/>
    <property type="project" value="UniProtKB-SubCell"/>
</dbReference>
<feature type="transmembrane region" description="Helical" evidence="5">
    <location>
        <begin position="581"/>
        <end position="606"/>
    </location>
</feature>
<evidence type="ECO:0000256" key="3">
    <source>
        <dbReference type="ARBA" id="ARBA00022989"/>
    </source>
</evidence>
<feature type="transmembrane region" description="Helical" evidence="5">
    <location>
        <begin position="393"/>
        <end position="414"/>
    </location>
</feature>
<evidence type="ECO:0000256" key="2">
    <source>
        <dbReference type="ARBA" id="ARBA00022692"/>
    </source>
</evidence>
<proteinExistence type="predicted"/>
<evidence type="ECO:0000313" key="8">
    <source>
        <dbReference type="EMBL" id="ROW09818.1"/>
    </source>
</evidence>
<evidence type="ECO:0000256" key="4">
    <source>
        <dbReference type="ARBA" id="ARBA00023136"/>
    </source>
</evidence>
<dbReference type="AlphaFoldDB" id="A0A423X244"/>
<organism evidence="8 9">
    <name type="scientific">Cytospora schulzeri</name>
    <dbReference type="NCBI Taxonomy" id="448051"/>
    <lineage>
        <taxon>Eukaryota</taxon>
        <taxon>Fungi</taxon>
        <taxon>Dikarya</taxon>
        <taxon>Ascomycota</taxon>
        <taxon>Pezizomycotina</taxon>
        <taxon>Sordariomycetes</taxon>
        <taxon>Sordariomycetidae</taxon>
        <taxon>Diaporthales</taxon>
        <taxon>Cytosporaceae</taxon>
        <taxon>Cytospora</taxon>
    </lineage>
</organism>
<keyword evidence="2 5" id="KW-0812">Transmembrane</keyword>
<comment type="subcellular location">
    <subcellularLocation>
        <location evidence="1">Membrane</location>
        <topology evidence="1">Multi-pass membrane protein</topology>
    </subcellularLocation>
</comment>
<feature type="transmembrane region" description="Helical" evidence="5">
    <location>
        <begin position="346"/>
        <end position="368"/>
    </location>
</feature>
<dbReference type="GO" id="GO:0005254">
    <property type="term" value="F:chloride channel activity"/>
    <property type="evidence" value="ECO:0007669"/>
    <property type="project" value="TreeGrafter"/>
</dbReference>
<dbReference type="GO" id="GO:0032541">
    <property type="term" value="C:cortical endoplasmic reticulum"/>
    <property type="evidence" value="ECO:0007669"/>
    <property type="project" value="TreeGrafter"/>
</dbReference>
<name>A0A423X244_9PEZI</name>
<reference evidence="8 9" key="1">
    <citation type="submission" date="2015-09" db="EMBL/GenBank/DDBJ databases">
        <title>Host preference determinants of Valsa canker pathogens revealed by comparative genomics.</title>
        <authorList>
            <person name="Yin Z."/>
            <person name="Huang L."/>
        </authorList>
    </citation>
    <scope>NUCLEOTIDE SEQUENCE [LARGE SCALE GENOMIC DNA]</scope>
    <source>
        <strain evidence="8 9">03-1</strain>
    </source>
</reference>
<gene>
    <name evidence="8" type="ORF">VMCG_02663</name>
</gene>
<evidence type="ECO:0008006" key="10">
    <source>
        <dbReference type="Google" id="ProtNLM"/>
    </source>
</evidence>
<evidence type="ECO:0000256" key="1">
    <source>
        <dbReference type="ARBA" id="ARBA00004141"/>
    </source>
</evidence>
<evidence type="ECO:0000259" key="7">
    <source>
        <dbReference type="Pfam" id="PF20877"/>
    </source>
</evidence>